<gene>
    <name evidence="9" type="ORF">HRI_000219600</name>
</gene>
<feature type="domain" description="TIR" evidence="8">
    <location>
        <begin position="17"/>
        <end position="181"/>
    </location>
</feature>
<dbReference type="InterPro" id="IPR044974">
    <property type="entry name" value="Disease_R_plants"/>
</dbReference>
<evidence type="ECO:0000256" key="4">
    <source>
        <dbReference type="ARBA" id="ARBA00022801"/>
    </source>
</evidence>
<dbReference type="InterPro" id="IPR035897">
    <property type="entry name" value="Toll_tir_struct_dom_sf"/>
</dbReference>
<dbReference type="Pfam" id="PF01582">
    <property type="entry name" value="TIR"/>
    <property type="match status" value="1"/>
</dbReference>
<keyword evidence="10" id="KW-1185">Reference proteome</keyword>
<dbReference type="SUPFAM" id="SSF52058">
    <property type="entry name" value="L domain-like"/>
    <property type="match status" value="1"/>
</dbReference>
<dbReference type="PANTHER" id="PTHR11017">
    <property type="entry name" value="LEUCINE-RICH REPEAT-CONTAINING PROTEIN"/>
    <property type="match status" value="1"/>
</dbReference>
<dbReference type="Proteomes" id="UP001165190">
    <property type="component" value="Unassembled WGS sequence"/>
</dbReference>
<dbReference type="FunFam" id="3.40.50.10140:FF:000007">
    <property type="entry name" value="Disease resistance protein (TIR-NBS-LRR class)"/>
    <property type="match status" value="1"/>
</dbReference>
<dbReference type="Pfam" id="PF07725">
    <property type="entry name" value="LRR_3"/>
    <property type="match status" value="1"/>
</dbReference>
<protein>
    <recommendedName>
        <fullName evidence="1">ADP-ribosyl cyclase/cyclic ADP-ribose hydrolase</fullName>
        <ecNumber evidence="1">3.2.2.6</ecNumber>
    </recommendedName>
</protein>
<dbReference type="GO" id="GO:0006952">
    <property type="term" value="P:defense response"/>
    <property type="evidence" value="ECO:0007669"/>
    <property type="project" value="UniProtKB-KW"/>
</dbReference>
<dbReference type="InterPro" id="IPR042197">
    <property type="entry name" value="Apaf_helical"/>
</dbReference>
<keyword evidence="2" id="KW-0433">Leucine-rich repeat</keyword>
<dbReference type="AlphaFoldDB" id="A0A9W7GUH6"/>
<organism evidence="9 10">
    <name type="scientific">Hibiscus trionum</name>
    <name type="common">Flower of an hour</name>
    <dbReference type="NCBI Taxonomy" id="183268"/>
    <lineage>
        <taxon>Eukaryota</taxon>
        <taxon>Viridiplantae</taxon>
        <taxon>Streptophyta</taxon>
        <taxon>Embryophyta</taxon>
        <taxon>Tracheophyta</taxon>
        <taxon>Spermatophyta</taxon>
        <taxon>Magnoliopsida</taxon>
        <taxon>eudicotyledons</taxon>
        <taxon>Gunneridae</taxon>
        <taxon>Pentapetalae</taxon>
        <taxon>rosids</taxon>
        <taxon>malvids</taxon>
        <taxon>Malvales</taxon>
        <taxon>Malvaceae</taxon>
        <taxon>Malvoideae</taxon>
        <taxon>Hibiscus</taxon>
    </lineage>
</organism>
<sequence length="1244" mass="141432">MFSSTSSPSSSYMAKATRYDVFLSFRGEDTRLGFVSHLYKDLKQKKIETFIDDEKLQRGDEISETLLKAIEESRGSVIVFSRDYASSKWCLDELVKIMHCKNSNPQQHYFVLPVFYCVDPSEVRKQTGSFSDAFAKHDVEKVKTWRSALTEAASLSGWDSQVTRPESTLIDEIVKDIVKKLNRGTSSAYLEGLVGIERRVEQVMSLFQIGVPDFRKIGIWGMAGIGKTTLADAVFNHVSNGFESSYFLRNVRESEERGTLLELRQKFLSTVLEDGDLNISAPTIGTGFLKDRLSRKMILVVCDDVTNSSQLEFLFGGIDRFGPGSRVIITTRDKQVLIQNDIDLIYEVEELDKVESVQLFCQRAFKSNHPKGYQLELSKQVLSFSNGNPLAIKVFGSSLYGKSKSYQESAVKKLKQIPNPDIHKLLRSSFDGLDCEEKDMFLDIAFFFKGEDRQFVTRIMDACYFSAHSGIDNLIDKSLISVSENKIAMHDLLQQMGWDIVWNESPSEPERRSRLWNPDDIYDVLTENTGTKTLKGMVLDMSRIPDLQIKPEALVKMRKLRFLKFYLPYSFQSSQKKSKILLPGGLLSLPDELRYLCWMGYPLKTLPSRFDPRNLVELDMRDSNVEQLWEGKQDIVNLKKITLDFSENLVRIPDLSNATNLEDLNLYNCTNLTELPSSLEHLEKLTRLDLRSCESLRFLPSLNKATSLTKLFLCGCSNIFRFPEVSSNVRELRLEGTAIEQVPSSMESLCQLTVLSMKNCARLKNFPTAVLNNLRSIEVLWLGGIPNITTFPEITGNITDLSLEATAIEEVPWSIGCLSNLRILNLKRCRRLKSVSTSIHKLKSLEAFYLNGCSGLENFPEILETMETLGYLDLSRTGLKELPSSMENLIGLLDLKLNNCENLVYLPDSFYRMKPLVSLHLHGCSVKNLFSAIGGRPEIQKDLPGLSSLHKLDLSGTNIQNFLTNIKGLPKLKILILWKCDRLKSLPDLPPTLKILDAHDCTFLEEVSSIKRLFELCKEKLSFVWLFTNCFRMDEKAVGDPGIPKLQMLFQQMATLLKDYCQASPERYNKLITCVPGSEIPEWFDSKSLGSSITVQLSAEWFYNSSKSFQGFVVAVVVSFQDYSDDVDFGIGCECLLKSCSGGGGDCHNLSCFFSVWHMGMTCGRRLVESDHLFLLYDVELVRQFVETQASNKRVYDEASFTFYADTWDWSQRLFWEVKHCGIQPLFAVDEVQEQPPKRLKYDS</sequence>
<accession>A0A9W7GUH6</accession>
<dbReference type="InterPro" id="IPR058546">
    <property type="entry name" value="RPS4B/Roq1-like_LRR"/>
</dbReference>
<dbReference type="InterPro" id="IPR045344">
    <property type="entry name" value="C-JID"/>
</dbReference>
<evidence type="ECO:0000256" key="6">
    <source>
        <dbReference type="ARBA" id="ARBA00023027"/>
    </source>
</evidence>
<dbReference type="Gene3D" id="3.40.50.10140">
    <property type="entry name" value="Toll/interleukin-1 receptor homology (TIR) domain"/>
    <property type="match status" value="1"/>
</dbReference>
<evidence type="ECO:0000256" key="1">
    <source>
        <dbReference type="ARBA" id="ARBA00011982"/>
    </source>
</evidence>
<keyword evidence="3" id="KW-0677">Repeat</keyword>
<dbReference type="Pfam" id="PF23286">
    <property type="entry name" value="LRR_13"/>
    <property type="match status" value="1"/>
</dbReference>
<dbReference type="Gene3D" id="1.10.8.430">
    <property type="entry name" value="Helical domain of apoptotic protease-activating factors"/>
    <property type="match status" value="1"/>
</dbReference>
<evidence type="ECO:0000259" key="8">
    <source>
        <dbReference type="PROSITE" id="PS50104"/>
    </source>
</evidence>
<dbReference type="PROSITE" id="PS50104">
    <property type="entry name" value="TIR"/>
    <property type="match status" value="1"/>
</dbReference>
<dbReference type="InterPro" id="IPR036390">
    <property type="entry name" value="WH_DNA-bd_sf"/>
</dbReference>
<comment type="catalytic activity">
    <reaction evidence="7">
        <text>NAD(+) + H2O = ADP-D-ribose + nicotinamide + H(+)</text>
        <dbReference type="Rhea" id="RHEA:16301"/>
        <dbReference type="ChEBI" id="CHEBI:15377"/>
        <dbReference type="ChEBI" id="CHEBI:15378"/>
        <dbReference type="ChEBI" id="CHEBI:17154"/>
        <dbReference type="ChEBI" id="CHEBI:57540"/>
        <dbReference type="ChEBI" id="CHEBI:57967"/>
        <dbReference type="EC" id="3.2.2.6"/>
    </reaction>
    <physiologicalReaction direction="left-to-right" evidence="7">
        <dbReference type="Rhea" id="RHEA:16302"/>
    </physiologicalReaction>
</comment>
<dbReference type="Pfam" id="PF00931">
    <property type="entry name" value="NB-ARC"/>
    <property type="match status" value="1"/>
</dbReference>
<dbReference type="GO" id="GO:0061809">
    <property type="term" value="F:NAD+ nucleosidase activity, cyclic ADP-ribose generating"/>
    <property type="evidence" value="ECO:0007669"/>
    <property type="project" value="UniProtKB-EC"/>
</dbReference>
<name>A0A9W7GUH6_HIBTR</name>
<dbReference type="SUPFAM" id="SSF46785">
    <property type="entry name" value="Winged helix' DNA-binding domain"/>
    <property type="match status" value="1"/>
</dbReference>
<dbReference type="OrthoDB" id="1052457at2759"/>
<dbReference type="Gene3D" id="3.80.10.10">
    <property type="entry name" value="Ribonuclease Inhibitor"/>
    <property type="match status" value="3"/>
</dbReference>
<dbReference type="Gene3D" id="3.40.50.300">
    <property type="entry name" value="P-loop containing nucleotide triphosphate hydrolases"/>
    <property type="match status" value="1"/>
</dbReference>
<dbReference type="InterPro" id="IPR032675">
    <property type="entry name" value="LRR_dom_sf"/>
</dbReference>
<evidence type="ECO:0000256" key="2">
    <source>
        <dbReference type="ARBA" id="ARBA00022614"/>
    </source>
</evidence>
<dbReference type="GO" id="GO:0043531">
    <property type="term" value="F:ADP binding"/>
    <property type="evidence" value="ECO:0007669"/>
    <property type="project" value="InterPro"/>
</dbReference>
<dbReference type="PANTHER" id="PTHR11017:SF570">
    <property type="entry name" value="DISEASE RESISTANCE PROTEIN (TIR-NBS CLASS)-RELATED"/>
    <property type="match status" value="1"/>
</dbReference>
<dbReference type="InterPro" id="IPR027417">
    <property type="entry name" value="P-loop_NTPase"/>
</dbReference>
<evidence type="ECO:0000256" key="7">
    <source>
        <dbReference type="ARBA" id="ARBA00047304"/>
    </source>
</evidence>
<dbReference type="InterPro" id="IPR011713">
    <property type="entry name" value="Leu-rich_rpt_3"/>
</dbReference>
<dbReference type="InterPro" id="IPR000157">
    <property type="entry name" value="TIR_dom"/>
</dbReference>
<dbReference type="SUPFAM" id="SSF52047">
    <property type="entry name" value="RNI-like"/>
    <property type="match status" value="1"/>
</dbReference>
<comment type="caution">
    <text evidence="9">The sequence shown here is derived from an EMBL/GenBank/DDBJ whole genome shotgun (WGS) entry which is preliminary data.</text>
</comment>
<dbReference type="PRINTS" id="PR00364">
    <property type="entry name" value="DISEASERSIST"/>
</dbReference>
<dbReference type="GO" id="GO:0007165">
    <property type="term" value="P:signal transduction"/>
    <property type="evidence" value="ECO:0007669"/>
    <property type="project" value="InterPro"/>
</dbReference>
<evidence type="ECO:0000313" key="9">
    <source>
        <dbReference type="EMBL" id="GMI65503.1"/>
    </source>
</evidence>
<dbReference type="Pfam" id="PF20160">
    <property type="entry name" value="C-JID"/>
    <property type="match status" value="1"/>
</dbReference>
<dbReference type="SUPFAM" id="SSF52200">
    <property type="entry name" value="Toll/Interleukin receptor TIR domain"/>
    <property type="match status" value="1"/>
</dbReference>
<dbReference type="FunFam" id="3.80.10.10:FF:000386">
    <property type="entry name" value="Disease resistance protein RPS4"/>
    <property type="match status" value="1"/>
</dbReference>
<keyword evidence="6" id="KW-0520">NAD</keyword>
<evidence type="ECO:0000256" key="3">
    <source>
        <dbReference type="ARBA" id="ARBA00022737"/>
    </source>
</evidence>
<proteinExistence type="predicted"/>
<dbReference type="SMART" id="SM00255">
    <property type="entry name" value="TIR"/>
    <property type="match status" value="1"/>
</dbReference>
<evidence type="ECO:0000313" key="10">
    <source>
        <dbReference type="Proteomes" id="UP001165190"/>
    </source>
</evidence>
<evidence type="ECO:0000256" key="5">
    <source>
        <dbReference type="ARBA" id="ARBA00022821"/>
    </source>
</evidence>
<dbReference type="EC" id="3.2.2.6" evidence="1"/>
<keyword evidence="4" id="KW-0378">Hydrolase</keyword>
<dbReference type="Pfam" id="PF23282">
    <property type="entry name" value="WHD_ROQ1"/>
    <property type="match status" value="1"/>
</dbReference>
<dbReference type="InterPro" id="IPR058192">
    <property type="entry name" value="WHD_ROQ1-like"/>
</dbReference>
<dbReference type="SUPFAM" id="SSF52540">
    <property type="entry name" value="P-loop containing nucleoside triphosphate hydrolases"/>
    <property type="match status" value="1"/>
</dbReference>
<keyword evidence="5" id="KW-0611">Plant defense</keyword>
<dbReference type="InterPro" id="IPR002182">
    <property type="entry name" value="NB-ARC"/>
</dbReference>
<reference evidence="9" key="1">
    <citation type="submission" date="2023-05" db="EMBL/GenBank/DDBJ databases">
        <title>Genome and transcriptome analyses reveal genes involved in the formation of fine ridges on petal epidermal cells in Hibiscus trionum.</title>
        <authorList>
            <person name="Koshimizu S."/>
            <person name="Masuda S."/>
            <person name="Ishii T."/>
            <person name="Shirasu K."/>
            <person name="Hoshino A."/>
            <person name="Arita M."/>
        </authorList>
    </citation>
    <scope>NUCLEOTIDE SEQUENCE</scope>
    <source>
        <strain evidence="9">Hamamatsu line</strain>
    </source>
</reference>
<dbReference type="EMBL" id="BSYR01000003">
    <property type="protein sequence ID" value="GMI65503.1"/>
    <property type="molecule type" value="Genomic_DNA"/>
</dbReference>